<dbReference type="InterPro" id="IPR003690">
    <property type="entry name" value="MTERF"/>
</dbReference>
<evidence type="ECO:0000256" key="1">
    <source>
        <dbReference type="ARBA" id="ARBA00007692"/>
    </source>
</evidence>
<dbReference type="STRING" id="334426.A0A158PGV0"/>
<evidence type="ECO:0000313" key="5">
    <source>
        <dbReference type="WBParaSite" id="ACOC_0000564001-mRNA-1"/>
    </source>
</evidence>
<keyword evidence="2" id="KW-0809">Transit peptide</keyword>
<reference evidence="3 4" key="2">
    <citation type="submission" date="2018-11" db="EMBL/GenBank/DDBJ databases">
        <authorList>
            <consortium name="Pathogen Informatics"/>
        </authorList>
    </citation>
    <scope>NUCLEOTIDE SEQUENCE [LARGE SCALE GENOMIC DNA]</scope>
    <source>
        <strain evidence="3 4">Costa Rica</strain>
    </source>
</reference>
<protein>
    <submittedName>
        <fullName evidence="3 5">Uncharacterized protein</fullName>
    </submittedName>
</protein>
<dbReference type="Proteomes" id="UP000267027">
    <property type="component" value="Unassembled WGS sequence"/>
</dbReference>
<dbReference type="OMA" id="EKYEYIF"/>
<dbReference type="OrthoDB" id="9991972at2759"/>
<dbReference type="InterPro" id="IPR038538">
    <property type="entry name" value="MTERF_sf"/>
</dbReference>
<proteinExistence type="inferred from homology"/>
<organism evidence="5">
    <name type="scientific">Angiostrongylus costaricensis</name>
    <name type="common">Nematode worm</name>
    <dbReference type="NCBI Taxonomy" id="334426"/>
    <lineage>
        <taxon>Eukaryota</taxon>
        <taxon>Metazoa</taxon>
        <taxon>Ecdysozoa</taxon>
        <taxon>Nematoda</taxon>
        <taxon>Chromadorea</taxon>
        <taxon>Rhabditida</taxon>
        <taxon>Rhabditina</taxon>
        <taxon>Rhabditomorpha</taxon>
        <taxon>Strongyloidea</taxon>
        <taxon>Metastrongylidae</taxon>
        <taxon>Angiostrongylus</taxon>
    </lineage>
</organism>
<sequence>MSAVAYEEECRLENDFTSDDLVAGPSMLRRIVADLGKNGIQFILPTADSDSMEQLTYALRSLANIGVNPKFLIDACRKNPQLFRNLTTKGEEAYQILKVLVTSCGMTYEDSLRMFSSHGDDLLACSSADIQARVDVLVICDVESGAACGKVVRKCPAILFAREPMEMRKLVEALGGFFSRKEISAIVQTVPEVLLKNIEELEEKYEYIFFHMCIEGDEFKECTNWVFMDLDDIMVRHEFLLKTGRYTTPDAKRPQKKMENPRLHQILDSSDDNFAVQVAGVTREEWAVYCAFSELMSNRSDKERPYERVKPSMRKAFERKWKEEKVLDDYTFDVALSHRA</sequence>
<accession>A0A158PGV0</accession>
<dbReference type="GO" id="GO:0003676">
    <property type="term" value="F:nucleic acid binding"/>
    <property type="evidence" value="ECO:0007669"/>
    <property type="project" value="InterPro"/>
</dbReference>
<dbReference type="EMBL" id="UYYA01003885">
    <property type="protein sequence ID" value="VDM57226.1"/>
    <property type="molecule type" value="Genomic_DNA"/>
</dbReference>
<dbReference type="WBParaSite" id="ACOC_0000564001-mRNA-1">
    <property type="protein sequence ID" value="ACOC_0000564001-mRNA-1"/>
    <property type="gene ID" value="ACOC_0000564001"/>
</dbReference>
<keyword evidence="4" id="KW-1185">Reference proteome</keyword>
<reference evidence="5" key="1">
    <citation type="submission" date="2016-04" db="UniProtKB">
        <authorList>
            <consortium name="WormBaseParasite"/>
        </authorList>
    </citation>
    <scope>IDENTIFICATION</scope>
</reference>
<evidence type="ECO:0000313" key="4">
    <source>
        <dbReference type="Proteomes" id="UP000267027"/>
    </source>
</evidence>
<gene>
    <name evidence="3" type="ORF">ACOC_LOCUS5641</name>
</gene>
<dbReference type="AlphaFoldDB" id="A0A158PGV0"/>
<evidence type="ECO:0000256" key="2">
    <source>
        <dbReference type="ARBA" id="ARBA00022946"/>
    </source>
</evidence>
<dbReference type="Gene3D" id="1.25.70.10">
    <property type="entry name" value="Transcription termination factor 3, mitochondrial"/>
    <property type="match status" value="1"/>
</dbReference>
<name>A0A158PGV0_ANGCS</name>
<evidence type="ECO:0000313" key="3">
    <source>
        <dbReference type="EMBL" id="VDM57226.1"/>
    </source>
</evidence>
<dbReference type="Pfam" id="PF02536">
    <property type="entry name" value="mTERF"/>
    <property type="match status" value="1"/>
</dbReference>
<comment type="similarity">
    <text evidence="1">Belongs to the mTERF family.</text>
</comment>